<organism evidence="3 4">
    <name type="scientific">Qipengyuania citrea LAMA 915</name>
    <dbReference type="NCBI Taxonomy" id="1306953"/>
    <lineage>
        <taxon>Bacteria</taxon>
        <taxon>Pseudomonadati</taxon>
        <taxon>Pseudomonadota</taxon>
        <taxon>Alphaproteobacteria</taxon>
        <taxon>Sphingomonadales</taxon>
        <taxon>Erythrobacteraceae</taxon>
        <taxon>Qipengyuania</taxon>
    </lineage>
</organism>
<protein>
    <submittedName>
        <fullName evidence="3">Uncharacterized protein</fullName>
    </submittedName>
</protein>
<dbReference type="STRING" id="1306953.J121_2469"/>
<reference evidence="3" key="1">
    <citation type="submission" date="2015-02" db="EMBL/GenBank/DDBJ databases">
        <authorList>
            <person name="Chooi Y.-H."/>
        </authorList>
    </citation>
    <scope>NUCLEOTIDE SEQUENCE [LARGE SCALE GENOMIC DNA]</scope>
    <source>
        <strain evidence="3">LAMA 915</strain>
    </source>
</reference>
<dbReference type="RefSeq" id="WP_050600163.1">
    <property type="nucleotide sequence ID" value="NZ_JYNE01000023.1"/>
</dbReference>
<evidence type="ECO:0000313" key="3">
    <source>
        <dbReference type="EMBL" id="KNH02225.1"/>
    </source>
</evidence>
<keyword evidence="2" id="KW-0472">Membrane</keyword>
<name>A0A0L1KDT9_9SPHN</name>
<keyword evidence="2" id="KW-1133">Transmembrane helix</keyword>
<comment type="caution">
    <text evidence="3">The sequence shown here is derived from an EMBL/GenBank/DDBJ whole genome shotgun (WGS) entry which is preliminary data.</text>
</comment>
<accession>A0A0L1KDT9</accession>
<keyword evidence="2" id="KW-0812">Transmembrane</keyword>
<sequence>MTKKLSGKAAIVGAIGSAAVAAALLYANKRKEKKNGPRQQGPIPSGENPETD</sequence>
<feature type="region of interest" description="Disordered" evidence="1">
    <location>
        <begin position="29"/>
        <end position="52"/>
    </location>
</feature>
<proteinExistence type="predicted"/>
<dbReference type="PATRIC" id="fig|1306953.7.peg.2556"/>
<dbReference type="EMBL" id="JYNE01000023">
    <property type="protein sequence ID" value="KNH02225.1"/>
    <property type="molecule type" value="Genomic_DNA"/>
</dbReference>
<evidence type="ECO:0000313" key="4">
    <source>
        <dbReference type="Proteomes" id="UP000037446"/>
    </source>
</evidence>
<feature type="transmembrane region" description="Helical" evidence="2">
    <location>
        <begin position="6"/>
        <end position="27"/>
    </location>
</feature>
<evidence type="ECO:0000256" key="1">
    <source>
        <dbReference type="SAM" id="MobiDB-lite"/>
    </source>
</evidence>
<dbReference type="Proteomes" id="UP000037446">
    <property type="component" value="Unassembled WGS sequence"/>
</dbReference>
<gene>
    <name evidence="3" type="ORF">J121_2469</name>
</gene>
<evidence type="ECO:0000256" key="2">
    <source>
        <dbReference type="SAM" id="Phobius"/>
    </source>
</evidence>
<dbReference type="AlphaFoldDB" id="A0A0L1KDT9"/>